<accession>A0ABR6CG39</accession>
<evidence type="ECO:0000256" key="2">
    <source>
        <dbReference type="SAM" id="SignalP"/>
    </source>
</evidence>
<keyword evidence="2" id="KW-0732">Signal</keyword>
<evidence type="ECO:0000313" key="3">
    <source>
        <dbReference type="EMBL" id="MBA9024008.1"/>
    </source>
</evidence>
<dbReference type="Proteomes" id="UP000587524">
    <property type="component" value="Unassembled WGS sequence"/>
</dbReference>
<feature type="compositionally biased region" description="Basic and acidic residues" evidence="1">
    <location>
        <begin position="48"/>
        <end position="59"/>
    </location>
</feature>
<sequence>MKLASLAMLALLSVAGCAATNPPNVLPAFSPADPVMGLRKTHHHSVVDYSHRHPVDPKNWRQLNDKLSPANKGAAS</sequence>
<keyword evidence="4" id="KW-1185">Reference proteome</keyword>
<proteinExistence type="predicted"/>
<protein>
    <recommendedName>
        <fullName evidence="5">Lipoprotein</fullName>
    </recommendedName>
</protein>
<evidence type="ECO:0000256" key="1">
    <source>
        <dbReference type="SAM" id="MobiDB-lite"/>
    </source>
</evidence>
<evidence type="ECO:0000313" key="4">
    <source>
        <dbReference type="Proteomes" id="UP000587524"/>
    </source>
</evidence>
<dbReference type="PROSITE" id="PS51257">
    <property type="entry name" value="PROKAR_LIPOPROTEIN"/>
    <property type="match status" value="1"/>
</dbReference>
<evidence type="ECO:0008006" key="5">
    <source>
        <dbReference type="Google" id="ProtNLM"/>
    </source>
</evidence>
<feature type="region of interest" description="Disordered" evidence="1">
    <location>
        <begin position="48"/>
        <end position="76"/>
    </location>
</feature>
<comment type="caution">
    <text evidence="3">The sequence shown here is derived from an EMBL/GenBank/DDBJ whole genome shotgun (WGS) entry which is preliminary data.</text>
</comment>
<feature type="signal peptide" evidence="2">
    <location>
        <begin position="1"/>
        <end position="18"/>
    </location>
</feature>
<name>A0ABR6CG39_9HYPH</name>
<organism evidence="3 4">
    <name type="scientific">Aminobacter ciceronei</name>
    <dbReference type="NCBI Taxonomy" id="150723"/>
    <lineage>
        <taxon>Bacteria</taxon>
        <taxon>Pseudomonadati</taxon>
        <taxon>Pseudomonadota</taxon>
        <taxon>Alphaproteobacteria</taxon>
        <taxon>Hyphomicrobiales</taxon>
        <taxon>Phyllobacteriaceae</taxon>
        <taxon>Aminobacter</taxon>
    </lineage>
</organism>
<reference evidence="3 4" key="1">
    <citation type="submission" date="2020-08" db="EMBL/GenBank/DDBJ databases">
        <title>Genomic Encyclopedia of Type Strains, Phase IV (KMG-IV): sequencing the most valuable type-strain genomes for metagenomic binning, comparative biology and taxonomic classification.</title>
        <authorList>
            <person name="Goeker M."/>
        </authorList>
    </citation>
    <scope>NUCLEOTIDE SEQUENCE [LARGE SCALE GENOMIC DNA]</scope>
    <source>
        <strain evidence="3 4">DSM 17455</strain>
    </source>
</reference>
<feature type="chain" id="PRO_5045404331" description="Lipoprotein" evidence="2">
    <location>
        <begin position="19"/>
        <end position="76"/>
    </location>
</feature>
<dbReference type="EMBL" id="JACJHZ010000045">
    <property type="protein sequence ID" value="MBA9024008.1"/>
    <property type="molecule type" value="Genomic_DNA"/>
</dbReference>
<gene>
    <name evidence="3" type="ORF">HNQ97_006043</name>
</gene>